<reference evidence="1 2" key="1">
    <citation type="submission" date="2017-12" db="EMBL/GenBank/DDBJ databases">
        <title>High-resolution comparative analysis of great ape genomes.</title>
        <authorList>
            <person name="Pollen A."/>
            <person name="Hastie A."/>
            <person name="Hormozdiari F."/>
            <person name="Dougherty M."/>
            <person name="Liu R."/>
            <person name="Chaisson M."/>
            <person name="Hoppe E."/>
            <person name="Hill C."/>
            <person name="Pang A."/>
            <person name="Hillier L."/>
            <person name="Baker C."/>
            <person name="Armstrong J."/>
            <person name="Shendure J."/>
            <person name="Paten B."/>
            <person name="Wilson R."/>
            <person name="Chao H."/>
            <person name="Schneider V."/>
            <person name="Ventura M."/>
            <person name="Kronenberg Z."/>
            <person name="Murali S."/>
            <person name="Gordon D."/>
            <person name="Cantsilieris S."/>
            <person name="Munson K."/>
            <person name="Nelson B."/>
            <person name="Raja A."/>
            <person name="Underwood J."/>
            <person name="Diekhans M."/>
            <person name="Fiddes I."/>
            <person name="Haussler D."/>
            <person name="Eichler E."/>
        </authorList>
    </citation>
    <scope>NUCLEOTIDE SEQUENCE [LARGE SCALE GENOMIC DNA]</scope>
    <source>
        <strain evidence="1">Yerkes chimp pedigree #C0471</strain>
    </source>
</reference>
<name>A0A2J8PN83_PANTR</name>
<gene>
    <name evidence="1" type="ORF">CK820_G0002151</name>
</gene>
<evidence type="ECO:0000313" key="2">
    <source>
        <dbReference type="Proteomes" id="UP000236370"/>
    </source>
</evidence>
<protein>
    <submittedName>
        <fullName evidence="1">Uncharacterized protein</fullName>
    </submittedName>
</protein>
<accession>A0A2J8PN83</accession>
<proteinExistence type="predicted"/>
<dbReference type="AlphaFoldDB" id="A0A2J8PN83"/>
<evidence type="ECO:0000313" key="1">
    <source>
        <dbReference type="EMBL" id="PNI85471.1"/>
    </source>
</evidence>
<sequence>MAGAPPPASLPPCSLISDCCASNQRDSVGVGPSEPGAGYNLVAHRFLSRSEKRNIRVGVTQFSRRYMCRCFTWIYWMMLTLGIQVIPSPSRQSSTTAGGASTNED</sequence>
<dbReference type="EMBL" id="NBAG03000213">
    <property type="protein sequence ID" value="PNI85471.1"/>
    <property type="molecule type" value="Genomic_DNA"/>
</dbReference>
<comment type="caution">
    <text evidence="1">The sequence shown here is derived from an EMBL/GenBank/DDBJ whole genome shotgun (WGS) entry which is preliminary data.</text>
</comment>
<dbReference type="Proteomes" id="UP000236370">
    <property type="component" value="Unassembled WGS sequence"/>
</dbReference>
<organism evidence="1 2">
    <name type="scientific">Pan troglodytes</name>
    <name type="common">Chimpanzee</name>
    <dbReference type="NCBI Taxonomy" id="9598"/>
    <lineage>
        <taxon>Eukaryota</taxon>
        <taxon>Metazoa</taxon>
        <taxon>Chordata</taxon>
        <taxon>Craniata</taxon>
        <taxon>Vertebrata</taxon>
        <taxon>Euteleostomi</taxon>
        <taxon>Mammalia</taxon>
        <taxon>Eutheria</taxon>
        <taxon>Euarchontoglires</taxon>
        <taxon>Primates</taxon>
        <taxon>Haplorrhini</taxon>
        <taxon>Catarrhini</taxon>
        <taxon>Hominidae</taxon>
        <taxon>Pan</taxon>
    </lineage>
</organism>